<protein>
    <submittedName>
        <fullName evidence="2">Uncharacterized protein</fullName>
    </submittedName>
</protein>
<dbReference type="EMBL" id="GBRH01246514">
    <property type="protein sequence ID" value="JAD51381.1"/>
    <property type="molecule type" value="Transcribed_RNA"/>
</dbReference>
<keyword evidence="1" id="KW-1133">Transmembrane helix</keyword>
<proteinExistence type="predicted"/>
<reference evidence="2" key="2">
    <citation type="journal article" date="2015" name="Data Brief">
        <title>Shoot transcriptome of the giant reed, Arundo donax.</title>
        <authorList>
            <person name="Barrero R.A."/>
            <person name="Guerrero F.D."/>
            <person name="Moolhuijzen P."/>
            <person name="Goolsby J.A."/>
            <person name="Tidwell J."/>
            <person name="Bellgard S.E."/>
            <person name="Bellgard M.I."/>
        </authorList>
    </citation>
    <scope>NUCLEOTIDE SEQUENCE</scope>
    <source>
        <tissue evidence="2">Shoot tissue taken approximately 20 cm above the soil surface</tissue>
    </source>
</reference>
<dbReference type="PROSITE" id="PS51257">
    <property type="entry name" value="PROKAR_LIPOPROTEIN"/>
    <property type="match status" value="1"/>
</dbReference>
<name>A0A0A9AJN0_ARUDO</name>
<keyword evidence="1" id="KW-0812">Transmembrane</keyword>
<accession>A0A0A9AJN0</accession>
<keyword evidence="1" id="KW-0472">Membrane</keyword>
<evidence type="ECO:0000256" key="1">
    <source>
        <dbReference type="SAM" id="Phobius"/>
    </source>
</evidence>
<reference evidence="2" key="1">
    <citation type="submission" date="2014-09" db="EMBL/GenBank/DDBJ databases">
        <authorList>
            <person name="Magalhaes I.L.F."/>
            <person name="Oliveira U."/>
            <person name="Santos F.R."/>
            <person name="Vidigal T.H.D.A."/>
            <person name="Brescovit A.D."/>
            <person name="Santos A.J."/>
        </authorList>
    </citation>
    <scope>NUCLEOTIDE SEQUENCE</scope>
    <source>
        <tissue evidence="2">Shoot tissue taken approximately 20 cm above the soil surface</tissue>
    </source>
</reference>
<sequence length="46" mass="5490">MLLLSCRVLFYWMLCAMMLSCLNYASWVVFFFDSILPLSRICMIML</sequence>
<feature type="transmembrane region" description="Helical" evidence="1">
    <location>
        <begin position="9"/>
        <end position="30"/>
    </location>
</feature>
<organism evidence="2">
    <name type="scientific">Arundo donax</name>
    <name type="common">Giant reed</name>
    <name type="synonym">Donax arundinaceus</name>
    <dbReference type="NCBI Taxonomy" id="35708"/>
    <lineage>
        <taxon>Eukaryota</taxon>
        <taxon>Viridiplantae</taxon>
        <taxon>Streptophyta</taxon>
        <taxon>Embryophyta</taxon>
        <taxon>Tracheophyta</taxon>
        <taxon>Spermatophyta</taxon>
        <taxon>Magnoliopsida</taxon>
        <taxon>Liliopsida</taxon>
        <taxon>Poales</taxon>
        <taxon>Poaceae</taxon>
        <taxon>PACMAD clade</taxon>
        <taxon>Arundinoideae</taxon>
        <taxon>Arundineae</taxon>
        <taxon>Arundo</taxon>
    </lineage>
</organism>
<dbReference type="AlphaFoldDB" id="A0A0A9AJN0"/>
<evidence type="ECO:0000313" key="2">
    <source>
        <dbReference type="EMBL" id="JAD51381.1"/>
    </source>
</evidence>